<dbReference type="Pfam" id="PF02585">
    <property type="entry name" value="PIG-L"/>
    <property type="match status" value="1"/>
</dbReference>
<name>A0A8T8HVY4_9PSEU</name>
<evidence type="ECO:0000256" key="1">
    <source>
        <dbReference type="ARBA" id="ARBA00022833"/>
    </source>
</evidence>
<organism evidence="2 3">
    <name type="scientific">Saccharothrix algeriensis</name>
    <dbReference type="NCBI Taxonomy" id="173560"/>
    <lineage>
        <taxon>Bacteria</taxon>
        <taxon>Bacillati</taxon>
        <taxon>Actinomycetota</taxon>
        <taxon>Actinomycetes</taxon>
        <taxon>Pseudonocardiales</taxon>
        <taxon>Pseudonocardiaceae</taxon>
        <taxon>Saccharothrix</taxon>
    </lineage>
</organism>
<accession>A0A8T8HVY4</accession>
<evidence type="ECO:0000313" key="3">
    <source>
        <dbReference type="Proteomes" id="UP000671828"/>
    </source>
</evidence>
<reference evidence="2" key="1">
    <citation type="submission" date="2021-04" db="EMBL/GenBank/DDBJ databases">
        <title>Saccharothrix algeriensis WGS.</title>
        <authorList>
            <person name="Stuskova K."/>
            <person name="Hakalova E."/>
            <person name="Tebbal A.B."/>
            <person name="Eichmeier A."/>
        </authorList>
    </citation>
    <scope>NUCLEOTIDE SEQUENCE</scope>
    <source>
        <strain evidence="2">NRRL B-24137</strain>
    </source>
</reference>
<protein>
    <submittedName>
        <fullName evidence="2">PIG-L family deacetylase</fullName>
    </submittedName>
</protein>
<gene>
    <name evidence="2" type="ORF">J7S33_26720</name>
</gene>
<dbReference type="SUPFAM" id="SSF102588">
    <property type="entry name" value="LmbE-like"/>
    <property type="match status" value="1"/>
</dbReference>
<evidence type="ECO:0000313" key="2">
    <source>
        <dbReference type="EMBL" id="QTR02636.1"/>
    </source>
</evidence>
<dbReference type="Proteomes" id="UP000671828">
    <property type="component" value="Chromosome"/>
</dbReference>
<dbReference type="Gene3D" id="3.40.50.10320">
    <property type="entry name" value="LmbE-like"/>
    <property type="match status" value="1"/>
</dbReference>
<sequence length="215" mass="22846">MSPHADDAEYGAGGQLAAYADAGYDVLVALMTGAHPNRLREAEAAARVLGARVVADGSGCDGALEVTSARVRWLERLTADAQVVLAPHPDDTHQDHRAATAITRSSVRRSSVSLIWYRTPSSGPGFTPTAFHPVSPAHAHARATAIAMHRSQSHCAYLSSHHLAVKDAWHGWLSGHAAAEPFEVARYQLTLPTAPPPRHEEVLRVPAAPMPSGQG</sequence>
<dbReference type="InterPro" id="IPR003737">
    <property type="entry name" value="GlcNAc_PI_deacetylase-related"/>
</dbReference>
<dbReference type="GO" id="GO:0016137">
    <property type="term" value="P:glycoside metabolic process"/>
    <property type="evidence" value="ECO:0007669"/>
    <property type="project" value="UniProtKB-ARBA"/>
</dbReference>
<dbReference type="EMBL" id="CP072788">
    <property type="protein sequence ID" value="QTR02636.1"/>
    <property type="molecule type" value="Genomic_DNA"/>
</dbReference>
<keyword evidence="1" id="KW-0862">Zinc</keyword>
<dbReference type="InterPro" id="IPR024078">
    <property type="entry name" value="LmbE-like_dom_sf"/>
</dbReference>
<proteinExistence type="predicted"/>
<dbReference type="AlphaFoldDB" id="A0A8T8HVY4"/>